<keyword evidence="3" id="KW-1185">Reference proteome</keyword>
<dbReference type="InterPro" id="IPR012854">
    <property type="entry name" value="Cu_amine_oxidase-like_N"/>
</dbReference>
<reference evidence="2 3" key="1">
    <citation type="submission" date="2016-08" db="EMBL/GenBank/DDBJ databases">
        <title>Genome of Bacillus solimangrovi GH2-4.</title>
        <authorList>
            <person name="Lim S."/>
            <person name="Kim B.-C."/>
        </authorList>
    </citation>
    <scope>NUCLEOTIDE SEQUENCE [LARGE SCALE GENOMIC DNA]</scope>
    <source>
        <strain evidence="2 3">GH2-4</strain>
    </source>
</reference>
<dbReference type="EMBL" id="MJEH01000001">
    <property type="protein sequence ID" value="OEH94521.1"/>
    <property type="molecule type" value="Genomic_DNA"/>
</dbReference>
<accession>A0A1E5LKC1</accession>
<gene>
    <name evidence="2" type="ORF">BFG57_07570</name>
</gene>
<comment type="caution">
    <text evidence="2">The sequence shown here is derived from an EMBL/GenBank/DDBJ whole genome shotgun (WGS) entry which is preliminary data.</text>
</comment>
<dbReference type="AlphaFoldDB" id="A0A1E5LKC1"/>
<dbReference type="RefSeq" id="WP_069715455.1">
    <property type="nucleotide sequence ID" value="NZ_MJEH01000001.1"/>
</dbReference>
<evidence type="ECO:0000313" key="2">
    <source>
        <dbReference type="EMBL" id="OEH94521.1"/>
    </source>
</evidence>
<evidence type="ECO:0000259" key="1">
    <source>
        <dbReference type="Pfam" id="PF07833"/>
    </source>
</evidence>
<dbReference type="InterPro" id="IPR036582">
    <property type="entry name" value="Mao_N_sf"/>
</dbReference>
<dbReference type="Proteomes" id="UP000095209">
    <property type="component" value="Unassembled WGS sequence"/>
</dbReference>
<evidence type="ECO:0000313" key="3">
    <source>
        <dbReference type="Proteomes" id="UP000095209"/>
    </source>
</evidence>
<dbReference type="Pfam" id="PF07833">
    <property type="entry name" value="Cu_amine_oxidN1"/>
    <property type="match status" value="1"/>
</dbReference>
<dbReference type="Gene3D" id="3.30.457.10">
    <property type="entry name" value="Copper amine oxidase-like, N-terminal domain"/>
    <property type="match status" value="1"/>
</dbReference>
<dbReference type="STRING" id="1305675.BFG57_07570"/>
<protein>
    <recommendedName>
        <fullName evidence="1">Copper amine oxidase-like N-terminal domain-containing protein</fullName>
    </recommendedName>
</protein>
<proteinExistence type="predicted"/>
<feature type="domain" description="Copper amine oxidase-like N-terminal" evidence="1">
    <location>
        <begin position="40"/>
        <end position="141"/>
    </location>
</feature>
<dbReference type="SUPFAM" id="SSF55383">
    <property type="entry name" value="Copper amine oxidase, domain N"/>
    <property type="match status" value="1"/>
</dbReference>
<name>A0A1E5LKC1_9BACI</name>
<sequence length="381" mass="44610">MKKMILSVLSLSIILFIISSIITHRVNANEIDVSLNEYQSISNPPLMKNGRILLPLRELATIFEAAVFWDESEERITIIGVEYKIEMYLNKKEVALNEATAYQLDVPPVIHRGITYVPVRNLSDLFNVPITWDEQTSTLHINNESKYVWNQLEEMIYWVDKNNGMLYGSNNREMAMGMGDTNIEIIDRSDSTINLLNDDTVLLEVHSNYGEPHINDEIFKILIKNGNVVYETDIKYHGHNSFYSIRFYQDYILMLQDSTLNFVKNTGEVAYSYDLSKITEIDDIFTVEWVNNDYLLIRPYQLETLMLINRHTNETTLLYKNLANHNVKQLIDDYVNEYPHSDFQYAGDNLRLLEEKDGVLYFQYDHYFSSEQEIVEYKLNP</sequence>
<organism evidence="2 3">
    <name type="scientific">Bacillus solimangrovi</name>
    <dbReference type="NCBI Taxonomy" id="1305675"/>
    <lineage>
        <taxon>Bacteria</taxon>
        <taxon>Bacillati</taxon>
        <taxon>Bacillota</taxon>
        <taxon>Bacilli</taxon>
        <taxon>Bacillales</taxon>
        <taxon>Bacillaceae</taxon>
        <taxon>Bacillus</taxon>
    </lineage>
</organism>